<dbReference type="AlphaFoldDB" id="A0A316TQY7"/>
<accession>A0A316TQY7</accession>
<feature type="transmembrane region" description="Helical" evidence="1">
    <location>
        <begin position="38"/>
        <end position="56"/>
    </location>
</feature>
<proteinExistence type="predicted"/>
<evidence type="ECO:0000313" key="2">
    <source>
        <dbReference type="EMBL" id="PWN06830.1"/>
    </source>
</evidence>
<dbReference type="RefSeq" id="WP_109646140.1">
    <property type="nucleotide sequence ID" value="NZ_QGGB01000005.1"/>
</dbReference>
<evidence type="ECO:0000256" key="1">
    <source>
        <dbReference type="SAM" id="Phobius"/>
    </source>
</evidence>
<dbReference type="Proteomes" id="UP000245533">
    <property type="component" value="Unassembled WGS sequence"/>
</dbReference>
<name>A0A316TQY7_9BACT</name>
<reference evidence="2 3" key="1">
    <citation type="submission" date="2018-05" db="EMBL/GenBank/DDBJ databases">
        <title>Rhodohalobacter halophilus gen. nov., sp. nov., a moderately halophilic member of the family Balneolaceae.</title>
        <authorList>
            <person name="Liu Z.-W."/>
        </authorList>
    </citation>
    <scope>NUCLEOTIDE SEQUENCE [LARGE SCALE GENOMIC DNA]</scope>
    <source>
        <strain evidence="2 3">8A47</strain>
    </source>
</reference>
<dbReference type="OrthoDB" id="1525348at2"/>
<sequence>MIDNLAIGLTLALIGIGVLGILFSGVRNVINGNSEFKKVSIMLIPVAIFGISFAVLGSVAQAGVATMIFMIGAMILGILITGTRGTFKL</sequence>
<feature type="transmembrane region" description="Helical" evidence="1">
    <location>
        <begin position="62"/>
        <end position="82"/>
    </location>
</feature>
<protein>
    <submittedName>
        <fullName evidence="2">Uncharacterized protein</fullName>
    </submittedName>
</protein>
<feature type="transmembrane region" description="Helical" evidence="1">
    <location>
        <begin position="6"/>
        <end position="26"/>
    </location>
</feature>
<keyword evidence="1" id="KW-1133">Transmembrane helix</keyword>
<keyword evidence="3" id="KW-1185">Reference proteome</keyword>
<keyword evidence="1" id="KW-0812">Transmembrane</keyword>
<gene>
    <name evidence="2" type="ORF">DDZ15_06030</name>
</gene>
<comment type="caution">
    <text evidence="2">The sequence shown here is derived from an EMBL/GenBank/DDBJ whole genome shotgun (WGS) entry which is preliminary data.</text>
</comment>
<evidence type="ECO:0000313" key="3">
    <source>
        <dbReference type="Proteomes" id="UP000245533"/>
    </source>
</evidence>
<organism evidence="2 3">
    <name type="scientific">Rhodohalobacter mucosus</name>
    <dbReference type="NCBI Taxonomy" id="2079485"/>
    <lineage>
        <taxon>Bacteria</taxon>
        <taxon>Pseudomonadati</taxon>
        <taxon>Balneolota</taxon>
        <taxon>Balneolia</taxon>
        <taxon>Balneolales</taxon>
        <taxon>Balneolaceae</taxon>
        <taxon>Rhodohalobacter</taxon>
    </lineage>
</organism>
<keyword evidence="1" id="KW-0472">Membrane</keyword>
<dbReference type="EMBL" id="QGGB01000005">
    <property type="protein sequence ID" value="PWN06830.1"/>
    <property type="molecule type" value="Genomic_DNA"/>
</dbReference>